<organism evidence="3 4">
    <name type="scientific">Panicum miliaceum</name>
    <name type="common">Proso millet</name>
    <name type="synonym">Broomcorn millet</name>
    <dbReference type="NCBI Taxonomy" id="4540"/>
    <lineage>
        <taxon>Eukaryota</taxon>
        <taxon>Viridiplantae</taxon>
        <taxon>Streptophyta</taxon>
        <taxon>Embryophyta</taxon>
        <taxon>Tracheophyta</taxon>
        <taxon>Spermatophyta</taxon>
        <taxon>Magnoliopsida</taxon>
        <taxon>Liliopsida</taxon>
        <taxon>Poales</taxon>
        <taxon>Poaceae</taxon>
        <taxon>PACMAD clade</taxon>
        <taxon>Panicoideae</taxon>
        <taxon>Panicodae</taxon>
        <taxon>Paniceae</taxon>
        <taxon>Panicinae</taxon>
        <taxon>Panicum</taxon>
        <taxon>Panicum sect. Panicum</taxon>
    </lineage>
</organism>
<keyword evidence="2" id="KW-0472">Membrane</keyword>
<keyword evidence="2" id="KW-0812">Transmembrane</keyword>
<comment type="caution">
    <text evidence="3">The sequence shown here is derived from an EMBL/GenBank/DDBJ whole genome shotgun (WGS) entry which is preliminary data.</text>
</comment>
<sequence length="90" mass="10019">MEANPRSQQPNPNSRNEGRSKASHRTRLLESKESGVGRARWKAQRRSGGEEEARVHALFVAVDYTFLLAFTDFLAYLVGSRILPSVTSSA</sequence>
<dbReference type="Proteomes" id="UP000275267">
    <property type="component" value="Unassembled WGS sequence"/>
</dbReference>
<protein>
    <submittedName>
        <fullName evidence="3">Uncharacterized protein</fullName>
    </submittedName>
</protein>
<accession>A0A3L6RG37</accession>
<evidence type="ECO:0000313" key="3">
    <source>
        <dbReference type="EMBL" id="RLN00905.1"/>
    </source>
</evidence>
<evidence type="ECO:0000313" key="4">
    <source>
        <dbReference type="Proteomes" id="UP000275267"/>
    </source>
</evidence>
<name>A0A3L6RG37_PANMI</name>
<evidence type="ECO:0000256" key="1">
    <source>
        <dbReference type="SAM" id="MobiDB-lite"/>
    </source>
</evidence>
<reference evidence="4" key="1">
    <citation type="journal article" date="2019" name="Nat. Commun.">
        <title>The genome of broomcorn millet.</title>
        <authorList>
            <person name="Zou C."/>
            <person name="Miki D."/>
            <person name="Li D."/>
            <person name="Tang Q."/>
            <person name="Xiao L."/>
            <person name="Rajput S."/>
            <person name="Deng P."/>
            <person name="Jia W."/>
            <person name="Huang R."/>
            <person name="Zhang M."/>
            <person name="Sun Y."/>
            <person name="Hu J."/>
            <person name="Fu X."/>
            <person name="Schnable P.S."/>
            <person name="Li F."/>
            <person name="Zhang H."/>
            <person name="Feng B."/>
            <person name="Zhu X."/>
            <person name="Liu R."/>
            <person name="Schnable J.C."/>
            <person name="Zhu J.-K."/>
            <person name="Zhang H."/>
        </authorList>
    </citation>
    <scope>NUCLEOTIDE SEQUENCE [LARGE SCALE GENOMIC DNA]</scope>
</reference>
<evidence type="ECO:0000256" key="2">
    <source>
        <dbReference type="SAM" id="Phobius"/>
    </source>
</evidence>
<proteinExistence type="predicted"/>
<feature type="transmembrane region" description="Helical" evidence="2">
    <location>
        <begin position="55"/>
        <end position="78"/>
    </location>
</feature>
<dbReference type="EMBL" id="PQIB02000009">
    <property type="protein sequence ID" value="RLN00905.1"/>
    <property type="molecule type" value="Genomic_DNA"/>
</dbReference>
<dbReference type="AlphaFoldDB" id="A0A3L6RG37"/>
<gene>
    <name evidence="3" type="ORF">C2845_PM06G12030</name>
</gene>
<feature type="compositionally biased region" description="Polar residues" evidence="1">
    <location>
        <begin position="1"/>
        <end position="15"/>
    </location>
</feature>
<keyword evidence="4" id="KW-1185">Reference proteome</keyword>
<dbReference type="OrthoDB" id="627373at2759"/>
<keyword evidence="2" id="KW-1133">Transmembrane helix</keyword>
<feature type="region of interest" description="Disordered" evidence="1">
    <location>
        <begin position="1"/>
        <end position="51"/>
    </location>
</feature>